<accession>A0ABV9ZQN9</accession>
<dbReference type="EMBL" id="JBHSKJ010000001">
    <property type="protein sequence ID" value="MFC5143457.1"/>
    <property type="molecule type" value="Genomic_DNA"/>
</dbReference>
<proteinExistence type="predicted"/>
<gene>
    <name evidence="2" type="ORF">ACFPP6_01900</name>
</gene>
<sequence>MSNPIRERALGLGVNALIPADPEAQTPVARARAALAAVQTAQVPLVVLDGIVGLLAELEQQADDEETQHAAREAVDYLRALTG</sequence>
<keyword evidence="3" id="KW-1185">Reference proteome</keyword>
<dbReference type="Proteomes" id="UP001596222">
    <property type="component" value="Unassembled WGS sequence"/>
</dbReference>
<protein>
    <submittedName>
        <fullName evidence="2">Uncharacterized protein</fullName>
    </submittedName>
</protein>
<evidence type="ECO:0000256" key="1">
    <source>
        <dbReference type="SAM" id="Coils"/>
    </source>
</evidence>
<dbReference type="RefSeq" id="WP_382036289.1">
    <property type="nucleotide sequence ID" value="NZ_JBHSKJ010000001.1"/>
</dbReference>
<organism evidence="2 3">
    <name type="scientific">Streptomyces aureoversilis</name>
    <dbReference type="NCBI Taxonomy" id="67277"/>
    <lineage>
        <taxon>Bacteria</taxon>
        <taxon>Bacillati</taxon>
        <taxon>Actinomycetota</taxon>
        <taxon>Actinomycetes</taxon>
        <taxon>Kitasatosporales</taxon>
        <taxon>Streptomycetaceae</taxon>
        <taxon>Streptomyces</taxon>
    </lineage>
</organism>
<evidence type="ECO:0000313" key="3">
    <source>
        <dbReference type="Proteomes" id="UP001596222"/>
    </source>
</evidence>
<reference evidence="3" key="1">
    <citation type="journal article" date="2019" name="Int. J. Syst. Evol. Microbiol.">
        <title>The Global Catalogue of Microorganisms (GCM) 10K type strain sequencing project: providing services to taxonomists for standard genome sequencing and annotation.</title>
        <authorList>
            <consortium name="The Broad Institute Genomics Platform"/>
            <consortium name="The Broad Institute Genome Sequencing Center for Infectious Disease"/>
            <person name="Wu L."/>
            <person name="Ma J."/>
        </authorList>
    </citation>
    <scope>NUCLEOTIDE SEQUENCE [LARGE SCALE GENOMIC DNA]</scope>
    <source>
        <strain evidence="3">CGMCC 4.1641</strain>
    </source>
</reference>
<name>A0ABV9ZQN9_9ACTN</name>
<evidence type="ECO:0000313" key="2">
    <source>
        <dbReference type="EMBL" id="MFC5143457.1"/>
    </source>
</evidence>
<comment type="caution">
    <text evidence="2">The sequence shown here is derived from an EMBL/GenBank/DDBJ whole genome shotgun (WGS) entry which is preliminary data.</text>
</comment>
<keyword evidence="1" id="KW-0175">Coiled coil</keyword>
<feature type="coiled-coil region" evidence="1">
    <location>
        <begin position="48"/>
        <end position="75"/>
    </location>
</feature>